<dbReference type="EMBL" id="DS235418">
    <property type="protein sequence ID" value="EEB15611.1"/>
    <property type="molecule type" value="Genomic_DNA"/>
</dbReference>
<protein>
    <recommendedName>
        <fullName evidence="5">Sperm-associated antigen 17</fullName>
    </recommendedName>
</protein>
<dbReference type="CTD" id="8240250"/>
<dbReference type="VEuPathDB" id="VectorBase:PHUM376880"/>
<reference evidence="3" key="3">
    <citation type="submission" date="2020-05" db="UniProtKB">
        <authorList>
            <consortium name="EnsemblMetazoa"/>
        </authorList>
    </citation>
    <scope>IDENTIFICATION</scope>
    <source>
        <strain evidence="3">USDA</strain>
    </source>
</reference>
<name>E0VQF5_PEDHC</name>
<sequence length="1775" mass="205943">MGPKKEIKKPLEVVLPSIDSPVNTDEWRCAVVMAVEKSYSDNFVLKEFEEEASSKCRRDVTLISYDHLVLKILQDFINGELPFKYSYLLHFSSIFQEAAEYIKSKSEIPVQLLVKVVKVLLYFYREESLKIIASNQLGPKDPVRIMMERPYVSGAVSKDAKSNINKKEQRKGKNQLNEQNAGIKLRPPSFAKEGTKLLRREEIAKETVFKCIDDAPYDGYFNLYVLLTGFYNPEFPMELIKAQVPLHQVLCIDTDFSGVKYTESANFKKTNKKSMQNKPYEIQLFWDDFLKMLWSQKKKIFFKDVIFQKYIPRKLGCEYKQRREFIYREISYLMYDLSEYKKHHLNYLKNMKLWDVSEESDDDEMKKRLGSISYELPDECITIPVVLQNILNILSQTSEMNDSDNSSENSVDSRTDTINLVFPESDMFELPYSAVMPLWSQIIKNSGNINNLKVYSKLKELDLKYYICENTLKRKSVQKQNVRERSRCEWSHQKISKNLAQALDCNGTFASYWTKYKKSGSLRSSSFSAVLDYSLYVFLASKLICPFEEPKLKSSPKTALSEIIHLKKNSSFELIKNLDKEFRKPHFTVTDCSRNVVKCIPWNLKNTDRDFFCPQKFKIVTPEKVKTSSAPEIRLPVCFINEASFISDFYVSEEAKENIKWTAYTDMTNFCKKNNFLNANGFNFVEELNKTKLLKKKQKYWNEFNCIDHSYSVLTDSIFMRAHNKKNPNNFFSETFNQSLKSRIGLRDFFEYILEDESNWISHQEILSEKKNPTLVQNTLFKSSFDAYSDTDFWLENSIKYQEYVKLTGNVLKIKKDDYLRKKSVGNKEIVKLKSSEKFSDAHGSIIAQENSNEKNENQYCFEGYNVDEVAVQFSGIKTEYFVQDCSITVDLLERLYGKQHLGVHVRHGGNTLHLYSYVCPEPHIVLPYTFHLTYKNGIILSFGQRLLKETIDTQEVEQLSTDFDSPKSNETLNNCKIREDERFAYDLKLSIPNGLMVEVVPNIVEPCYIKQYFLNESSINDVKNENCRIFLPNGNVISIKKDNTFIILKGNTSIVSGSLNNITNETMDDEKLKLKKYNLITPMSYNKTIENGIVKSSKKIQISEHIDIESKQTFYRRMDGTNYVIKNDGSISVQFKDNTKISRCPFFGGESFKNDAKESIAEYFTDSEEIDFTIIYEEIIIEHPSYATVIYNSRYREWKIILPDESKITVKKNGYYSVIIDNRTEMKINKDLIHMNRYSTDLNLICRVTVNPNVFSVDNVEKIYCKMVNETLGETFIVESNSNTYILANEKQNGKINASQKMNYQTPPENVMETKGNKLSLENKYFILRKDFSGIQILHVDDVRKTLLELEKGTLVYVQEFDELKKLRCFVIITPVSEDYFQEVYNEKMEWKTKSIIPNPVHNSKNSETLISSTYGVPPSWMHPFPKKRKKFVVPENLTCNVFIETSKTNLQPGNGSIDHFFCEHVDSDDYDILWKTKCGDNNNKKEDFIRRLSDDDQILLKKMYSRVASKLINEKKKLRPFNQELLDRYLKMSKYYNELRDYHKNSIRYHTIPNYFQHPAGMSWLLIDSWINELKLTESKTKLPETGPETVSIDSLKSHSTFSNEEIEYNLSVSSIKSFSDLNYYSDLSAKSGPPNIHEKNVCTCKVKPVMRNAISAPLYLFKDKTNEPVDNFEKSQNILQMFNEFNQNDGFKNIHADKKLLPSKPKIQTTTTLSPSSTLSYTPPSLPSPSFPFLSPSSSSSSSLSTLTQSSSSSSTHLPPIILNDLMTLGLI</sequence>
<dbReference type="GeneID" id="8240250"/>
<dbReference type="InterPro" id="IPR026173">
    <property type="entry name" value="SPAG17"/>
</dbReference>
<feature type="region of interest" description="Disordered" evidence="1">
    <location>
        <begin position="1708"/>
        <end position="1727"/>
    </location>
</feature>
<dbReference type="PANTHER" id="PTHR21963">
    <property type="entry name" value="PF6"/>
    <property type="match status" value="1"/>
</dbReference>
<dbReference type="STRING" id="121224.E0VQF5"/>
<organism>
    <name type="scientific">Pediculus humanus subsp. corporis</name>
    <name type="common">Body louse</name>
    <dbReference type="NCBI Taxonomy" id="121224"/>
    <lineage>
        <taxon>Eukaryota</taxon>
        <taxon>Metazoa</taxon>
        <taxon>Ecdysozoa</taxon>
        <taxon>Arthropoda</taxon>
        <taxon>Hexapoda</taxon>
        <taxon>Insecta</taxon>
        <taxon>Pterygota</taxon>
        <taxon>Neoptera</taxon>
        <taxon>Paraneoptera</taxon>
        <taxon>Psocodea</taxon>
        <taxon>Troctomorpha</taxon>
        <taxon>Phthiraptera</taxon>
        <taxon>Anoplura</taxon>
        <taxon>Pediculidae</taxon>
        <taxon>Pediculus</taxon>
    </lineage>
</organism>
<dbReference type="EnsemblMetazoa" id="PHUM376880-RA">
    <property type="protein sequence ID" value="PHUM376880-PA"/>
    <property type="gene ID" value="PHUM376880"/>
</dbReference>
<dbReference type="GO" id="GO:1990716">
    <property type="term" value="C:axonemal central apparatus"/>
    <property type="evidence" value="ECO:0007669"/>
    <property type="project" value="TreeGrafter"/>
</dbReference>
<dbReference type="HOGENOM" id="CLU_239139_0_0_1"/>
<gene>
    <name evidence="3" type="primary">8240250</name>
    <name evidence="2" type="ORF">Phum_PHUM376880</name>
</gene>
<dbReference type="Proteomes" id="UP000009046">
    <property type="component" value="Unassembled WGS sequence"/>
</dbReference>
<dbReference type="PANTHER" id="PTHR21963:SF1">
    <property type="entry name" value="SPERM-ASSOCIATED ANTIGEN 17"/>
    <property type="match status" value="1"/>
</dbReference>
<dbReference type="OrthoDB" id="10257153at2759"/>
<dbReference type="GO" id="GO:0005576">
    <property type="term" value="C:extracellular region"/>
    <property type="evidence" value="ECO:0007669"/>
    <property type="project" value="GOC"/>
</dbReference>
<evidence type="ECO:0000313" key="3">
    <source>
        <dbReference type="EnsemblMetazoa" id="PHUM376880-PA"/>
    </source>
</evidence>
<dbReference type="eggNOG" id="ENOG502QSCB">
    <property type="taxonomic scope" value="Eukaryota"/>
</dbReference>
<dbReference type="EMBL" id="AAZO01004400">
    <property type="status" value="NOT_ANNOTATED_CDS"/>
    <property type="molecule type" value="Genomic_DNA"/>
</dbReference>
<reference evidence="2" key="2">
    <citation type="submission" date="2007-04" db="EMBL/GenBank/DDBJ databases">
        <title>The genome of the human body louse.</title>
        <authorList>
            <consortium name="The Human Body Louse Genome Consortium"/>
            <person name="Kirkness E."/>
            <person name="Walenz B."/>
            <person name="Hass B."/>
            <person name="Bruggner R."/>
            <person name="Strausberg R."/>
        </authorList>
    </citation>
    <scope>NUCLEOTIDE SEQUENCE</scope>
    <source>
        <strain evidence="2">USDA</strain>
    </source>
</reference>
<keyword evidence="4" id="KW-1185">Reference proteome</keyword>
<dbReference type="GO" id="GO:0003351">
    <property type="term" value="P:epithelial cilium movement involved in extracellular fluid movement"/>
    <property type="evidence" value="ECO:0007669"/>
    <property type="project" value="TreeGrafter"/>
</dbReference>
<dbReference type="KEGG" id="phu:Phum_PHUM376880"/>
<evidence type="ECO:0008006" key="5">
    <source>
        <dbReference type="Google" id="ProtNLM"/>
    </source>
</evidence>
<feature type="compositionally biased region" description="Low complexity" evidence="1">
    <location>
        <begin position="1712"/>
        <end position="1726"/>
    </location>
</feature>
<accession>E0VQF5</accession>
<reference evidence="2" key="1">
    <citation type="submission" date="2007-04" db="EMBL/GenBank/DDBJ databases">
        <title>Annotation of Pediculus humanus corporis strain USDA.</title>
        <authorList>
            <person name="Kirkness E."/>
            <person name="Hannick L."/>
            <person name="Hass B."/>
            <person name="Bruggner R."/>
            <person name="Lawson D."/>
            <person name="Bidwell S."/>
            <person name="Joardar V."/>
            <person name="Caler E."/>
            <person name="Walenz B."/>
            <person name="Inman J."/>
            <person name="Schobel S."/>
            <person name="Galinsky K."/>
            <person name="Amedeo P."/>
            <person name="Strausberg R."/>
        </authorList>
    </citation>
    <scope>NUCLEOTIDE SEQUENCE</scope>
    <source>
        <strain evidence="2">USDA</strain>
    </source>
</reference>
<dbReference type="InParanoid" id="E0VQF5"/>
<evidence type="ECO:0000313" key="2">
    <source>
        <dbReference type="EMBL" id="EEB15611.1"/>
    </source>
</evidence>
<dbReference type="GO" id="GO:1904158">
    <property type="term" value="P:axonemal central apparatus assembly"/>
    <property type="evidence" value="ECO:0007669"/>
    <property type="project" value="TreeGrafter"/>
</dbReference>
<evidence type="ECO:0000256" key="1">
    <source>
        <dbReference type="SAM" id="MobiDB-lite"/>
    </source>
</evidence>
<proteinExistence type="predicted"/>
<dbReference type="RefSeq" id="XP_002428349.1">
    <property type="nucleotide sequence ID" value="XM_002428304.1"/>
</dbReference>
<evidence type="ECO:0000313" key="4">
    <source>
        <dbReference type="Proteomes" id="UP000009046"/>
    </source>
</evidence>